<dbReference type="InterPro" id="IPR010998">
    <property type="entry name" value="Integrase_recombinase_N"/>
</dbReference>
<evidence type="ECO:0000259" key="4">
    <source>
        <dbReference type="PROSITE" id="PS50878"/>
    </source>
</evidence>
<keyword evidence="6" id="KW-1185">Reference proteome</keyword>
<dbReference type="SUPFAM" id="SSF56672">
    <property type="entry name" value="DNA/RNA polymerases"/>
    <property type="match status" value="1"/>
</dbReference>
<dbReference type="PANTHER" id="PTHR33050">
    <property type="entry name" value="REVERSE TRANSCRIPTASE DOMAIN-CONTAINING PROTEIN"/>
    <property type="match status" value="1"/>
</dbReference>
<dbReference type="InterPro" id="IPR000477">
    <property type="entry name" value="RT_dom"/>
</dbReference>
<organism evidence="6 7">
    <name type="scientific">Neodiprion lecontei</name>
    <name type="common">Redheaded pine sawfly</name>
    <dbReference type="NCBI Taxonomy" id="441921"/>
    <lineage>
        <taxon>Eukaryota</taxon>
        <taxon>Metazoa</taxon>
        <taxon>Ecdysozoa</taxon>
        <taxon>Arthropoda</taxon>
        <taxon>Hexapoda</taxon>
        <taxon>Insecta</taxon>
        <taxon>Pterygota</taxon>
        <taxon>Neoptera</taxon>
        <taxon>Endopterygota</taxon>
        <taxon>Hymenoptera</taxon>
        <taxon>Tenthredinoidea</taxon>
        <taxon>Diprionidae</taxon>
        <taxon>Diprioninae</taxon>
        <taxon>Neodiprion</taxon>
    </lineage>
</organism>
<dbReference type="PANTHER" id="PTHR33050:SF7">
    <property type="entry name" value="RIBONUCLEASE H"/>
    <property type="match status" value="1"/>
</dbReference>
<protein>
    <submittedName>
        <fullName evidence="7">Uncharacterized protein LOC124295548</fullName>
    </submittedName>
</protein>
<dbReference type="CDD" id="cd00397">
    <property type="entry name" value="DNA_BRE_C"/>
    <property type="match status" value="1"/>
</dbReference>
<dbReference type="Gene3D" id="3.10.10.10">
    <property type="entry name" value="HIV Type 1 Reverse Transcriptase, subunit A, domain 1"/>
    <property type="match status" value="1"/>
</dbReference>
<dbReference type="Pfam" id="PF00589">
    <property type="entry name" value="Phage_integrase"/>
    <property type="match status" value="1"/>
</dbReference>
<reference evidence="7" key="1">
    <citation type="submission" date="2025-08" db="UniProtKB">
        <authorList>
            <consortium name="RefSeq"/>
        </authorList>
    </citation>
    <scope>IDENTIFICATION</scope>
    <source>
        <tissue evidence="7">Thorax and Abdomen</tissue>
    </source>
</reference>
<proteinExistence type="predicted"/>
<keyword evidence="2" id="KW-0233">DNA recombination</keyword>
<dbReference type="GeneID" id="124295548"/>
<feature type="region of interest" description="Disordered" evidence="3">
    <location>
        <begin position="70"/>
        <end position="127"/>
    </location>
</feature>
<feature type="region of interest" description="Disordered" evidence="3">
    <location>
        <begin position="332"/>
        <end position="381"/>
    </location>
</feature>
<sequence length="1272" mass="143179">MSPQSSEYKIHNPFFLLPPALPLMLHYVLCAWCRHFFEKVFFKTSRKNKLTTKEKHAQVKEKVARIPGGGLRQTLAKTEEAGGKNRAPTRTSVDGSGIGESVLQRQNQAPVTEPSVRDEDTSSQKENLADFSSNLTIGLLEANMASPKIQKLDEETLKLLGDNASPAAANEVQFHPELASRWKNWIRGGISKENKKELLDKHTRTGNCPLEAQRLNPEVSASLNETSKRRDKHFADSQNTIGSALSAIGTAATLILNEKENEGLDRMQILELLLDAGKLLSEGHHQEAVARRAYILPFLEKKAKAVLENSASAASINVGKLEEPVCEIPGQLSGGQLSVEQPADKQQTLSTESREISDKQVVPELASGTDTGSVPEQSTQSSTETIAVRKIAGRLSNFFKIWKNITSDKFVLACVRGYELKFSKPPNQAYIPSEPSFNPEEFLKHKEQINHLLTLGAVERCSYSPGQFISTYFLAPKPNGSDRFILNLKKLNPFIDTEHFKMEDIRSATRLISLGAFMANLDLQDAYFLIPVGKKCRKFLRFSFEGQLYEFTCLPFGLSSAPRVFTKVIKPVLNWLRSRGFLSVAYLDDILCIGDDYKSCLDNVKSTVDIFESLGFIVNNRKSNLTPSTQCKFLGFILNSENLTLELPQEKRDRTRKLIVLFSSKKVCKIRDFTHFIGIITSCCPAIKYGWLYSKNFERAKYLSLLVNEGNYEAQMLLPEWLQEDFAWWKVNITLAVNPVRKFKFQKEIFSDASTTGWGAFCDGNTAHGFWKSSEINLHINCLELIATFMALKCFARDLSNCELLLRIDNTTAISYVNRMGGVQYPGLNKVSKDIWRSCEKRNIWLFATYIPSKENVEADRSSRIKNIDTEWELADYAFSMIERSFGVPEIDLFASRSNTKCIKFCAWQRDPEAQAIDAFTLNWSQWRFYAFPPFALILRVPVASSSQDAGFSCRKVIGEAYKRKNVADATIDLLIASLADNTIKQYSGPLKAWKQFCGKFKIDPFTGHENQVLEFLTERYEAGALYGTLNSCRAVISLISNENIGKSPTIGRFFKGVFKTRPCKPKYDRTWDITPVLNKISEMFPLEKLGLQDLTVRLVTLLALVTAQRVQTLASIKLSNINETRDGFEVKVTDILKTSKPGSNQPLLLLPRFEQQPKLCIASVLERYIKRTKPLRGNCNTLLITSKKPYRAASSQTISRWIRSMLARSGIGEEYSAHSTRHVSTSAALKKGIDINIIKSAAGWSKESQVFAKYYNRPIASLKNGFASFLQ</sequence>
<dbReference type="Pfam" id="PF00078">
    <property type="entry name" value="RVT_1"/>
    <property type="match status" value="1"/>
</dbReference>
<dbReference type="RefSeq" id="XP_046601919.1">
    <property type="nucleotide sequence ID" value="XM_046745963.1"/>
</dbReference>
<feature type="compositionally biased region" description="Polar residues" evidence="3">
    <location>
        <begin position="334"/>
        <end position="351"/>
    </location>
</feature>
<feature type="domain" description="Tyr recombinase" evidence="5">
    <location>
        <begin position="1063"/>
        <end position="1268"/>
    </location>
</feature>
<dbReference type="InterPro" id="IPR052055">
    <property type="entry name" value="Hepadnavirus_pol/RT"/>
</dbReference>
<dbReference type="InterPro" id="IPR011010">
    <property type="entry name" value="DNA_brk_join_enz"/>
</dbReference>
<feature type="compositionally biased region" description="Polar residues" evidence="3">
    <location>
        <begin position="368"/>
        <end position="381"/>
    </location>
</feature>
<accession>A0ABM3GNS8</accession>
<name>A0ABM3GNS8_NEOLC</name>
<dbReference type="InterPro" id="IPR002104">
    <property type="entry name" value="Integrase_catalytic"/>
</dbReference>
<evidence type="ECO:0000256" key="2">
    <source>
        <dbReference type="ARBA" id="ARBA00023172"/>
    </source>
</evidence>
<dbReference type="Gene3D" id="3.30.70.270">
    <property type="match status" value="1"/>
</dbReference>
<evidence type="ECO:0000256" key="3">
    <source>
        <dbReference type="SAM" id="MobiDB-lite"/>
    </source>
</evidence>
<dbReference type="CDD" id="cd09275">
    <property type="entry name" value="RNase_HI_RT_DIRS1"/>
    <property type="match status" value="1"/>
</dbReference>
<evidence type="ECO:0000259" key="5">
    <source>
        <dbReference type="PROSITE" id="PS51898"/>
    </source>
</evidence>
<dbReference type="CDD" id="cd03714">
    <property type="entry name" value="RT_DIRS1"/>
    <property type="match status" value="1"/>
</dbReference>
<dbReference type="InterPro" id="IPR043502">
    <property type="entry name" value="DNA/RNA_pol_sf"/>
</dbReference>
<dbReference type="Gene3D" id="1.10.443.10">
    <property type="entry name" value="Intergrase catalytic core"/>
    <property type="match status" value="1"/>
</dbReference>
<dbReference type="SUPFAM" id="SSF56349">
    <property type="entry name" value="DNA breaking-rejoining enzymes"/>
    <property type="match status" value="1"/>
</dbReference>
<dbReference type="InterPro" id="IPR043128">
    <property type="entry name" value="Rev_trsase/Diguanyl_cyclase"/>
</dbReference>
<evidence type="ECO:0000313" key="6">
    <source>
        <dbReference type="Proteomes" id="UP000829291"/>
    </source>
</evidence>
<gene>
    <name evidence="7" type="primary">LOC124295548</name>
</gene>
<evidence type="ECO:0000313" key="7">
    <source>
        <dbReference type="RefSeq" id="XP_046601919.1"/>
    </source>
</evidence>
<dbReference type="PROSITE" id="PS50878">
    <property type="entry name" value="RT_POL"/>
    <property type="match status" value="1"/>
</dbReference>
<keyword evidence="1" id="KW-0238">DNA-binding</keyword>
<dbReference type="PROSITE" id="PS51898">
    <property type="entry name" value="TYR_RECOMBINASE"/>
    <property type="match status" value="1"/>
</dbReference>
<evidence type="ECO:0000256" key="1">
    <source>
        <dbReference type="ARBA" id="ARBA00023125"/>
    </source>
</evidence>
<dbReference type="InterPro" id="IPR013762">
    <property type="entry name" value="Integrase-like_cat_sf"/>
</dbReference>
<dbReference type="Gene3D" id="1.10.150.130">
    <property type="match status" value="1"/>
</dbReference>
<feature type="domain" description="Reverse transcriptase" evidence="4">
    <location>
        <begin position="456"/>
        <end position="638"/>
    </location>
</feature>
<dbReference type="Proteomes" id="UP000829291">
    <property type="component" value="Chromosome 7"/>
</dbReference>